<dbReference type="PROSITE" id="PS52015">
    <property type="entry name" value="TONB_CTD"/>
    <property type="match status" value="1"/>
</dbReference>
<gene>
    <name evidence="8" type="ORF">ACFOX3_03790</name>
</gene>
<proteinExistence type="predicted"/>
<evidence type="ECO:0000259" key="7">
    <source>
        <dbReference type="PROSITE" id="PS52015"/>
    </source>
</evidence>
<dbReference type="InterPro" id="IPR016087">
    <property type="entry name" value="Chalcone_isomerase"/>
</dbReference>
<feature type="signal peptide" evidence="6">
    <location>
        <begin position="1"/>
        <end position="30"/>
    </location>
</feature>
<evidence type="ECO:0000256" key="4">
    <source>
        <dbReference type="ARBA" id="ARBA00023136"/>
    </source>
</evidence>
<name>A0ABV8V0N1_9GAMM</name>
<feature type="domain" description="TonB C-terminal" evidence="7">
    <location>
        <begin position="330"/>
        <end position="422"/>
    </location>
</feature>
<dbReference type="InterPro" id="IPR006260">
    <property type="entry name" value="TonB/TolA_C"/>
</dbReference>
<evidence type="ECO:0000256" key="6">
    <source>
        <dbReference type="SAM" id="SignalP"/>
    </source>
</evidence>
<feature type="chain" id="PRO_5047185336" evidence="6">
    <location>
        <begin position="31"/>
        <end position="422"/>
    </location>
</feature>
<evidence type="ECO:0000256" key="5">
    <source>
        <dbReference type="SAM" id="MobiDB-lite"/>
    </source>
</evidence>
<accession>A0ABV8V0N1</accession>
<dbReference type="Pfam" id="PF03544">
    <property type="entry name" value="TonB_C"/>
    <property type="match status" value="1"/>
</dbReference>
<keyword evidence="4" id="KW-0472">Membrane</keyword>
<feature type="compositionally biased region" description="Low complexity" evidence="5">
    <location>
        <begin position="268"/>
        <end position="296"/>
    </location>
</feature>
<dbReference type="SUPFAM" id="SSF74653">
    <property type="entry name" value="TolA/TonB C-terminal domain"/>
    <property type="match status" value="1"/>
</dbReference>
<evidence type="ECO:0000256" key="2">
    <source>
        <dbReference type="ARBA" id="ARBA00022692"/>
    </source>
</evidence>
<keyword evidence="2" id="KW-0812">Transmembrane</keyword>
<reference evidence="9" key="1">
    <citation type="journal article" date="2019" name="Int. J. Syst. Evol. Microbiol.">
        <title>The Global Catalogue of Microorganisms (GCM) 10K type strain sequencing project: providing services to taxonomists for standard genome sequencing and annotation.</title>
        <authorList>
            <consortium name="The Broad Institute Genomics Platform"/>
            <consortium name="The Broad Institute Genome Sequencing Center for Infectious Disease"/>
            <person name="Wu L."/>
            <person name="Ma J."/>
        </authorList>
    </citation>
    <scope>NUCLEOTIDE SEQUENCE [LARGE SCALE GENOMIC DNA]</scope>
    <source>
        <strain evidence="9">CECT 8570</strain>
    </source>
</reference>
<evidence type="ECO:0000313" key="8">
    <source>
        <dbReference type="EMBL" id="MFC4361408.1"/>
    </source>
</evidence>
<dbReference type="Pfam" id="PF16036">
    <property type="entry name" value="Chalcone_3"/>
    <property type="match status" value="1"/>
</dbReference>
<dbReference type="EMBL" id="JBHSCX010000003">
    <property type="protein sequence ID" value="MFC4361408.1"/>
    <property type="molecule type" value="Genomic_DNA"/>
</dbReference>
<dbReference type="InterPro" id="IPR037682">
    <property type="entry name" value="TonB_C"/>
</dbReference>
<comment type="subcellular location">
    <subcellularLocation>
        <location evidence="1">Membrane</location>
        <topology evidence="1">Single-pass membrane protein</topology>
    </subcellularLocation>
</comment>
<evidence type="ECO:0000313" key="9">
    <source>
        <dbReference type="Proteomes" id="UP001595840"/>
    </source>
</evidence>
<feature type="compositionally biased region" description="Low complexity" evidence="5">
    <location>
        <begin position="244"/>
        <end position="260"/>
    </location>
</feature>
<keyword evidence="9" id="KW-1185">Reference proteome</keyword>
<dbReference type="RefSeq" id="WP_290259746.1">
    <property type="nucleotide sequence ID" value="NZ_JAUFQG010000004.1"/>
</dbReference>
<dbReference type="NCBIfam" id="TIGR01352">
    <property type="entry name" value="tonB_Cterm"/>
    <property type="match status" value="1"/>
</dbReference>
<keyword evidence="6" id="KW-0732">Signal</keyword>
<evidence type="ECO:0000256" key="1">
    <source>
        <dbReference type="ARBA" id="ARBA00004167"/>
    </source>
</evidence>
<sequence length="422" mass="44959">MNILQTTALIGKVNAATALLLLLVCTPLKAQTNNYSALTQANQPQFVARLETPSAPDQGSLLGRTPAATMEYRIVSERINNRRFFKLIADAIAVNSDAKTLAKNATYISRSRSAVPVELQPNDAISFAYDGKNTVVMSLNGVQLASYESADFFRMLLATWVGEVPISSRFKREILGKETPPKDVAELFAASAPSTERKQAVAQVLASPEPEAPIAAATSAVAAAAVASAPASTPKVAEVPKPQPKATKTPAPVASPAPAKVEAKPEPKVVAAPAAKAPVKTPEAKPSAAPAAKTETLPSKPAAVAAVITKAAPIELSEEEEARRLLLRQEYLKGLNRDINIQKHLPPAAFTRRAEGSVRLAIALDKNGKLLKVEVVEPSRYSMFNDQALEAVSNAQPFTPPPADLESDPFEFETTLYYDLPL</sequence>
<keyword evidence="3" id="KW-1133">Transmembrane helix</keyword>
<comment type="caution">
    <text evidence="8">The sequence shown here is derived from an EMBL/GenBank/DDBJ whole genome shotgun (WGS) entry which is preliminary data.</text>
</comment>
<organism evidence="8 9">
    <name type="scientific">Simiduia curdlanivorans</name>
    <dbReference type="NCBI Taxonomy" id="1492769"/>
    <lineage>
        <taxon>Bacteria</taxon>
        <taxon>Pseudomonadati</taxon>
        <taxon>Pseudomonadota</taxon>
        <taxon>Gammaproteobacteria</taxon>
        <taxon>Cellvibrionales</taxon>
        <taxon>Cellvibrionaceae</taxon>
        <taxon>Simiduia</taxon>
    </lineage>
</organism>
<feature type="region of interest" description="Disordered" evidence="5">
    <location>
        <begin position="231"/>
        <end position="296"/>
    </location>
</feature>
<dbReference type="Proteomes" id="UP001595840">
    <property type="component" value="Unassembled WGS sequence"/>
</dbReference>
<evidence type="ECO:0000256" key="3">
    <source>
        <dbReference type="ARBA" id="ARBA00022989"/>
    </source>
</evidence>
<protein>
    <submittedName>
        <fullName evidence="8">TonB family protein</fullName>
    </submittedName>
</protein>
<dbReference type="Gene3D" id="3.30.1150.10">
    <property type="match status" value="1"/>
</dbReference>